<accession>A0A7W9KE44</accession>
<gene>
    <name evidence="1" type="ORF">BJ998_002047</name>
</gene>
<dbReference type="Proteomes" id="UP000585638">
    <property type="component" value="Unassembled WGS sequence"/>
</dbReference>
<protein>
    <submittedName>
        <fullName evidence="1">Uncharacterized protein</fullName>
    </submittedName>
</protein>
<sequence>MRTVLTLVSGIRVNKSTLVHRGIRVNGRDGIRVNREGIRVNRDGIRVNRAAADRAGIRVNRDGIRVNRAA</sequence>
<evidence type="ECO:0000313" key="2">
    <source>
        <dbReference type="Proteomes" id="UP000585638"/>
    </source>
</evidence>
<dbReference type="AlphaFoldDB" id="A0A7W9KE44"/>
<organism evidence="1 2">
    <name type="scientific">Kutzneria kofuensis</name>
    <dbReference type="NCBI Taxonomy" id="103725"/>
    <lineage>
        <taxon>Bacteria</taxon>
        <taxon>Bacillati</taxon>
        <taxon>Actinomycetota</taxon>
        <taxon>Actinomycetes</taxon>
        <taxon>Pseudonocardiales</taxon>
        <taxon>Pseudonocardiaceae</taxon>
        <taxon>Kutzneria</taxon>
    </lineage>
</organism>
<keyword evidence="2" id="KW-1185">Reference proteome</keyword>
<reference evidence="1 2" key="1">
    <citation type="submission" date="2020-08" db="EMBL/GenBank/DDBJ databases">
        <title>Sequencing the genomes of 1000 actinobacteria strains.</title>
        <authorList>
            <person name="Klenk H.-P."/>
        </authorList>
    </citation>
    <scope>NUCLEOTIDE SEQUENCE [LARGE SCALE GENOMIC DNA]</scope>
    <source>
        <strain evidence="1 2">DSM 43851</strain>
    </source>
</reference>
<dbReference type="RefSeq" id="WP_184860566.1">
    <property type="nucleotide sequence ID" value="NZ_JACHIR010000001.1"/>
</dbReference>
<comment type="caution">
    <text evidence="1">The sequence shown here is derived from an EMBL/GenBank/DDBJ whole genome shotgun (WGS) entry which is preliminary data.</text>
</comment>
<dbReference type="EMBL" id="JACHIR010000001">
    <property type="protein sequence ID" value="MBB5890851.1"/>
    <property type="molecule type" value="Genomic_DNA"/>
</dbReference>
<proteinExistence type="predicted"/>
<evidence type="ECO:0000313" key="1">
    <source>
        <dbReference type="EMBL" id="MBB5890851.1"/>
    </source>
</evidence>
<name>A0A7W9KE44_9PSEU</name>